<dbReference type="AlphaFoldDB" id="C7N7T3"/>
<keyword evidence="2" id="KW-0645">Protease</keyword>
<dbReference type="InterPro" id="IPR057309">
    <property type="entry name" value="PcsB_CC"/>
</dbReference>
<dbReference type="GO" id="GO:0006508">
    <property type="term" value="P:proteolysis"/>
    <property type="evidence" value="ECO:0007669"/>
    <property type="project" value="UniProtKB-KW"/>
</dbReference>
<dbReference type="Gene3D" id="3.90.1720.10">
    <property type="entry name" value="endopeptidase domain like (from Nostoc punctiforme)"/>
    <property type="match status" value="1"/>
</dbReference>
<dbReference type="eggNOG" id="COG3883">
    <property type="taxonomic scope" value="Bacteria"/>
</dbReference>
<feature type="domain" description="NlpC/P60" evidence="8">
    <location>
        <begin position="324"/>
        <end position="442"/>
    </location>
</feature>
<protein>
    <submittedName>
        <fullName evidence="9">Cell wall-associated hydrolase, invasion-associated protein</fullName>
    </submittedName>
</protein>
<name>C7N7T3_SLAHD</name>
<dbReference type="HOGENOM" id="CLU_034085_0_2_11"/>
<dbReference type="InterPro" id="IPR038765">
    <property type="entry name" value="Papain-like_cys_pep_sf"/>
</dbReference>
<accession>C7N7T3</accession>
<keyword evidence="4 9" id="KW-0378">Hydrolase</keyword>
<keyword evidence="5" id="KW-0788">Thiol protease</keyword>
<dbReference type="PROSITE" id="PS51935">
    <property type="entry name" value="NLPC_P60"/>
    <property type="match status" value="1"/>
</dbReference>
<proteinExistence type="inferred from homology"/>
<feature type="coiled-coil region" evidence="6">
    <location>
        <begin position="144"/>
        <end position="185"/>
    </location>
</feature>
<dbReference type="EMBL" id="CP001684">
    <property type="protein sequence ID" value="ACV22968.1"/>
    <property type="molecule type" value="Genomic_DNA"/>
</dbReference>
<evidence type="ECO:0000256" key="6">
    <source>
        <dbReference type="SAM" id="Coils"/>
    </source>
</evidence>
<feature type="coiled-coil region" evidence="6">
    <location>
        <begin position="14"/>
        <end position="76"/>
    </location>
</feature>
<dbReference type="GO" id="GO:0008234">
    <property type="term" value="F:cysteine-type peptidase activity"/>
    <property type="evidence" value="ECO:0007669"/>
    <property type="project" value="UniProtKB-KW"/>
</dbReference>
<evidence type="ECO:0000256" key="7">
    <source>
        <dbReference type="SAM" id="MobiDB-lite"/>
    </source>
</evidence>
<evidence type="ECO:0000256" key="1">
    <source>
        <dbReference type="ARBA" id="ARBA00007074"/>
    </source>
</evidence>
<dbReference type="Gene3D" id="6.10.250.3150">
    <property type="match status" value="1"/>
</dbReference>
<dbReference type="InterPro" id="IPR000064">
    <property type="entry name" value="NLP_P60_dom"/>
</dbReference>
<dbReference type="Proteomes" id="UP000002026">
    <property type="component" value="Chromosome"/>
</dbReference>
<keyword evidence="6" id="KW-0175">Coiled coil</keyword>
<organism evidence="9 10">
    <name type="scientific">Slackia heliotrinireducens (strain ATCC 29202 / DSM 20476 / NCTC 11029 / RHS 1)</name>
    <name type="common">Peptococcus heliotrinreducens</name>
    <dbReference type="NCBI Taxonomy" id="471855"/>
    <lineage>
        <taxon>Bacteria</taxon>
        <taxon>Bacillati</taxon>
        <taxon>Actinomycetota</taxon>
        <taxon>Coriobacteriia</taxon>
        <taxon>Eggerthellales</taxon>
        <taxon>Eggerthellaceae</taxon>
        <taxon>Slackia</taxon>
    </lineage>
</organism>
<dbReference type="Pfam" id="PF00877">
    <property type="entry name" value="NLPC_P60"/>
    <property type="match status" value="1"/>
</dbReference>
<dbReference type="SUPFAM" id="SSF54001">
    <property type="entry name" value="Cysteine proteinases"/>
    <property type="match status" value="1"/>
</dbReference>
<dbReference type="STRING" id="471855.Shel_19530"/>
<feature type="compositionally biased region" description="Low complexity" evidence="7">
    <location>
        <begin position="236"/>
        <end position="309"/>
    </location>
</feature>
<dbReference type="eggNOG" id="COG0791">
    <property type="taxonomic scope" value="Bacteria"/>
</dbReference>
<feature type="compositionally biased region" description="Acidic residues" evidence="7">
    <location>
        <begin position="213"/>
        <end position="234"/>
    </location>
</feature>
<feature type="region of interest" description="Disordered" evidence="7">
    <location>
        <begin position="205"/>
        <end position="319"/>
    </location>
</feature>
<sequence length="442" mass="45207">MAITLPKDAFAVTSADLQAQADAAREKLNTMMIELGQASDAYNQALEDYDAAVAGMDETQQKIDDNNARIADLQRRLAQRAHDMYTSDRTTFLDIVLGSATYDEFIKNWDALNSMNQQDANLVIETKSLRVENEIQKETYQHHADEAEVALTEADEAREHAESLVVQYQAEVNALDAEVAELIAQEQAAAAAAAAAAADMVDETDMPAAGEEQPAEAPEEGDGGSDASVDEGSESDGGSSAEEDTSSGSSGSSGASSSGGSSSSSGSGSGSSSSSSSSSSSRSSSSSSSSSGSSSGSSGSSGSSSSSGSNVTTPSYSGGSGGANNYGSAILAVAQSQLGVDYVFGASEPGVGFDCSGLTSYCWSVGAGIWIGRTSASQYANAQWVGLPSQAQTGDVLWTSGHVGIAANRGGSSYIHAPVPGDVVSYSSTASWNPWVAALRWY</sequence>
<evidence type="ECO:0000256" key="5">
    <source>
        <dbReference type="ARBA" id="ARBA00022807"/>
    </source>
</evidence>
<evidence type="ECO:0000259" key="8">
    <source>
        <dbReference type="PROSITE" id="PS51935"/>
    </source>
</evidence>
<comment type="similarity">
    <text evidence="1">Belongs to the peptidase C40 family.</text>
</comment>
<evidence type="ECO:0000256" key="2">
    <source>
        <dbReference type="ARBA" id="ARBA00022670"/>
    </source>
</evidence>
<evidence type="ECO:0000313" key="9">
    <source>
        <dbReference type="EMBL" id="ACV22968.1"/>
    </source>
</evidence>
<evidence type="ECO:0000256" key="3">
    <source>
        <dbReference type="ARBA" id="ARBA00022729"/>
    </source>
</evidence>
<dbReference type="KEGG" id="shi:Shel_19530"/>
<evidence type="ECO:0000313" key="10">
    <source>
        <dbReference type="Proteomes" id="UP000002026"/>
    </source>
</evidence>
<keyword evidence="3" id="KW-0732">Signal</keyword>
<dbReference type="InterPro" id="IPR051794">
    <property type="entry name" value="PG_Endopeptidase_C40"/>
</dbReference>
<reference evidence="9 10" key="1">
    <citation type="journal article" date="2009" name="Stand. Genomic Sci.">
        <title>Complete genome sequence of Slackia heliotrinireducens type strain (RHS 1).</title>
        <authorList>
            <person name="Pukall R."/>
            <person name="Lapidus A."/>
            <person name="Nolan M."/>
            <person name="Copeland A."/>
            <person name="Glavina Del Rio T."/>
            <person name="Lucas S."/>
            <person name="Chen F."/>
            <person name="Tice H."/>
            <person name="Cheng J.F."/>
            <person name="Chertkov O."/>
            <person name="Bruce D."/>
            <person name="Goodwin L."/>
            <person name="Kuske C."/>
            <person name="Brettin T."/>
            <person name="Detter J.C."/>
            <person name="Han C."/>
            <person name="Pitluck S."/>
            <person name="Pati A."/>
            <person name="Mavrommatis K."/>
            <person name="Ivanova N."/>
            <person name="Ovchinnikova G."/>
            <person name="Chen A."/>
            <person name="Palaniappan K."/>
            <person name="Schneider S."/>
            <person name="Rohde M."/>
            <person name="Chain P."/>
            <person name="D'haeseleer P."/>
            <person name="Goker M."/>
            <person name="Bristow J."/>
            <person name="Eisen J.A."/>
            <person name="Markowitz V."/>
            <person name="Kyrpides N.C."/>
            <person name="Klenk H.P."/>
            <person name="Hugenholtz P."/>
        </authorList>
    </citation>
    <scope>NUCLEOTIDE SEQUENCE [LARGE SCALE GENOMIC DNA]</scope>
    <source>
        <strain evidence="10">ATCC 29202 / DSM 20476 / NCTC 11029 / RHS 1</strain>
    </source>
</reference>
<dbReference type="Pfam" id="PF24568">
    <property type="entry name" value="CC_PcsB"/>
    <property type="match status" value="1"/>
</dbReference>
<gene>
    <name evidence="9" type="ordered locus">Shel_19530</name>
</gene>
<dbReference type="PANTHER" id="PTHR47359">
    <property type="entry name" value="PEPTIDOGLYCAN DL-ENDOPEPTIDASE CWLO"/>
    <property type="match status" value="1"/>
</dbReference>
<keyword evidence="10" id="KW-1185">Reference proteome</keyword>
<dbReference type="PANTHER" id="PTHR47359:SF3">
    <property type="entry name" value="NLP_P60 DOMAIN-CONTAINING PROTEIN-RELATED"/>
    <property type="match status" value="1"/>
</dbReference>
<evidence type="ECO:0000256" key="4">
    <source>
        <dbReference type="ARBA" id="ARBA00022801"/>
    </source>
</evidence>